<protein>
    <submittedName>
        <fullName evidence="4">Protein kinase domain-containing protein</fullName>
    </submittedName>
</protein>
<evidence type="ECO:0000313" key="3">
    <source>
        <dbReference type="Proteomes" id="UP000050761"/>
    </source>
</evidence>
<dbReference type="Gene3D" id="1.10.510.10">
    <property type="entry name" value="Transferase(Phosphotransferase) domain 1"/>
    <property type="match status" value="1"/>
</dbReference>
<dbReference type="EMBL" id="UZAH01025955">
    <property type="protein sequence ID" value="VDO73296.1"/>
    <property type="molecule type" value="Genomic_DNA"/>
</dbReference>
<dbReference type="InterPro" id="IPR011009">
    <property type="entry name" value="Kinase-like_dom_sf"/>
</dbReference>
<accession>A0A3P7XHB3</accession>
<dbReference type="SUPFAM" id="SSF56112">
    <property type="entry name" value="Protein kinase-like (PK-like)"/>
    <property type="match status" value="1"/>
</dbReference>
<keyword evidence="3" id="KW-1185">Reference proteome</keyword>
<sequence length="295" mass="33714">MDVLVMASHGMLMRVEKCDDGKLLCAKIQAKKITKKQYPGDFNKEVRALELMKEKKIDCMYLPKIRGKGSTADICATSAFRICRHLIEAMKVIHGIGIVHGNIRPSAILVGGPHERDVVRLFGFQFSSMYPQPPHDKEQIGYPLDKFTPRVVHKGERPKPKHDFEMYLYVMIDLTTGLPWSKASTLKETISAKEAFWKKYFEQNWGRIPGSVRDNAHDIDKDKMKIEYVAIEHDLDDLLQMLPPRNCFEWELNTPLTTQPQRKGPTLITPLDIAVTKGQSRTVVERCEAVLKPDL</sequence>
<evidence type="ECO:0000313" key="2">
    <source>
        <dbReference type="EMBL" id="VDO73296.1"/>
    </source>
</evidence>
<dbReference type="AlphaFoldDB" id="A0A183FKL0"/>
<dbReference type="Proteomes" id="UP000050761">
    <property type="component" value="Unassembled WGS sequence"/>
</dbReference>
<proteinExistence type="predicted"/>
<reference evidence="2 3" key="1">
    <citation type="submission" date="2018-11" db="EMBL/GenBank/DDBJ databases">
        <authorList>
            <consortium name="Pathogen Informatics"/>
        </authorList>
    </citation>
    <scope>NUCLEOTIDE SEQUENCE [LARGE SCALE GENOMIC DNA]</scope>
</reference>
<dbReference type="InterPro" id="IPR000719">
    <property type="entry name" value="Prot_kinase_dom"/>
</dbReference>
<dbReference type="GO" id="GO:0005524">
    <property type="term" value="F:ATP binding"/>
    <property type="evidence" value="ECO:0007669"/>
    <property type="project" value="InterPro"/>
</dbReference>
<dbReference type="OrthoDB" id="413582at2759"/>
<name>A0A183FKL0_HELPZ</name>
<gene>
    <name evidence="2" type="ORF">HPBE_LOCUS7695</name>
</gene>
<dbReference type="PANTHER" id="PTHR11909">
    <property type="entry name" value="CASEIN KINASE-RELATED"/>
    <property type="match status" value="1"/>
</dbReference>
<dbReference type="PROSITE" id="PS50011">
    <property type="entry name" value="PROTEIN_KINASE_DOM"/>
    <property type="match status" value="1"/>
</dbReference>
<feature type="domain" description="Protein kinase" evidence="1">
    <location>
        <begin position="1"/>
        <end position="295"/>
    </location>
</feature>
<evidence type="ECO:0000259" key="1">
    <source>
        <dbReference type="PROSITE" id="PS50011"/>
    </source>
</evidence>
<accession>A0A183FKL0</accession>
<dbReference type="InterPro" id="IPR050235">
    <property type="entry name" value="CK1_Ser-Thr_kinase"/>
</dbReference>
<organism evidence="3 4">
    <name type="scientific">Heligmosomoides polygyrus</name>
    <name type="common">Parasitic roundworm</name>
    <dbReference type="NCBI Taxonomy" id="6339"/>
    <lineage>
        <taxon>Eukaryota</taxon>
        <taxon>Metazoa</taxon>
        <taxon>Ecdysozoa</taxon>
        <taxon>Nematoda</taxon>
        <taxon>Chromadorea</taxon>
        <taxon>Rhabditida</taxon>
        <taxon>Rhabditina</taxon>
        <taxon>Rhabditomorpha</taxon>
        <taxon>Strongyloidea</taxon>
        <taxon>Heligmosomidae</taxon>
        <taxon>Heligmosomoides</taxon>
    </lineage>
</organism>
<dbReference type="GO" id="GO:0004672">
    <property type="term" value="F:protein kinase activity"/>
    <property type="evidence" value="ECO:0007669"/>
    <property type="project" value="InterPro"/>
</dbReference>
<dbReference type="WBParaSite" id="HPBE_0000769401-mRNA-1">
    <property type="protein sequence ID" value="HPBE_0000769401-mRNA-1"/>
    <property type="gene ID" value="HPBE_0000769401"/>
</dbReference>
<reference evidence="4" key="2">
    <citation type="submission" date="2019-09" db="UniProtKB">
        <authorList>
            <consortium name="WormBaseParasite"/>
        </authorList>
    </citation>
    <scope>IDENTIFICATION</scope>
</reference>
<evidence type="ECO:0000313" key="4">
    <source>
        <dbReference type="WBParaSite" id="HPBE_0000769401-mRNA-1"/>
    </source>
</evidence>